<name>A0AAV4U9M8_CAEEX</name>
<dbReference type="AlphaFoldDB" id="A0AAV4U9M8"/>
<dbReference type="Proteomes" id="UP001054945">
    <property type="component" value="Unassembled WGS sequence"/>
</dbReference>
<comment type="caution">
    <text evidence="1">The sequence shown here is derived from an EMBL/GenBank/DDBJ whole genome shotgun (WGS) entry which is preliminary data.</text>
</comment>
<dbReference type="EMBL" id="BPLR01012514">
    <property type="protein sequence ID" value="GIY54410.1"/>
    <property type="molecule type" value="Genomic_DNA"/>
</dbReference>
<evidence type="ECO:0000313" key="1">
    <source>
        <dbReference type="EMBL" id="GIY54410.1"/>
    </source>
</evidence>
<keyword evidence="2" id="KW-1185">Reference proteome</keyword>
<proteinExistence type="predicted"/>
<feature type="non-terminal residue" evidence="1">
    <location>
        <position position="1"/>
    </location>
</feature>
<protein>
    <submittedName>
        <fullName evidence="1">Uncharacterized protein</fullName>
    </submittedName>
</protein>
<reference evidence="1 2" key="1">
    <citation type="submission" date="2021-06" db="EMBL/GenBank/DDBJ databases">
        <title>Caerostris extrusa draft genome.</title>
        <authorList>
            <person name="Kono N."/>
            <person name="Arakawa K."/>
        </authorList>
    </citation>
    <scope>NUCLEOTIDE SEQUENCE [LARGE SCALE GENOMIC DNA]</scope>
</reference>
<evidence type="ECO:0000313" key="2">
    <source>
        <dbReference type="Proteomes" id="UP001054945"/>
    </source>
</evidence>
<accession>A0AAV4U9M8</accession>
<gene>
    <name evidence="1" type="ORF">CEXT_666881</name>
</gene>
<sequence length="107" mass="12010">DSTPDVNAYGDFSSLLNYLIKCAKKRRAFLHDTREVAFQIAKDISPEEFRSMSVEEKSPHATLHRRLVSVVLVSCSSPKRARGWQYAPSDIVSSSSSVYVSSFTPHM</sequence>
<organism evidence="1 2">
    <name type="scientific">Caerostris extrusa</name>
    <name type="common">Bark spider</name>
    <name type="synonym">Caerostris bankana</name>
    <dbReference type="NCBI Taxonomy" id="172846"/>
    <lineage>
        <taxon>Eukaryota</taxon>
        <taxon>Metazoa</taxon>
        <taxon>Ecdysozoa</taxon>
        <taxon>Arthropoda</taxon>
        <taxon>Chelicerata</taxon>
        <taxon>Arachnida</taxon>
        <taxon>Araneae</taxon>
        <taxon>Araneomorphae</taxon>
        <taxon>Entelegynae</taxon>
        <taxon>Araneoidea</taxon>
        <taxon>Araneidae</taxon>
        <taxon>Caerostris</taxon>
    </lineage>
</organism>